<accession>A0ABS9X596</accession>
<comment type="caution">
    <text evidence="1">The sequence shown here is derived from an EMBL/GenBank/DDBJ whole genome shotgun (WGS) entry which is preliminary data.</text>
</comment>
<dbReference type="EMBL" id="JAKKSL010000004">
    <property type="protein sequence ID" value="MCI2285255.1"/>
    <property type="molecule type" value="Genomic_DNA"/>
</dbReference>
<proteinExistence type="predicted"/>
<dbReference type="Proteomes" id="UP001139646">
    <property type="component" value="Unassembled WGS sequence"/>
</dbReference>
<protein>
    <recommendedName>
        <fullName evidence="3">Restriction endonuclease type IV Mrr domain-containing protein</fullName>
    </recommendedName>
</protein>
<gene>
    <name evidence="1" type="ORF">L3081_20070</name>
</gene>
<dbReference type="RefSeq" id="WP_242288050.1">
    <property type="nucleotide sequence ID" value="NZ_JAKKSL010000004.1"/>
</dbReference>
<evidence type="ECO:0000313" key="2">
    <source>
        <dbReference type="Proteomes" id="UP001139646"/>
    </source>
</evidence>
<organism evidence="1 2">
    <name type="scientific">Colwellia maritima</name>
    <dbReference type="NCBI Taxonomy" id="2912588"/>
    <lineage>
        <taxon>Bacteria</taxon>
        <taxon>Pseudomonadati</taxon>
        <taxon>Pseudomonadota</taxon>
        <taxon>Gammaproteobacteria</taxon>
        <taxon>Alteromonadales</taxon>
        <taxon>Colwelliaceae</taxon>
        <taxon>Colwellia</taxon>
    </lineage>
</organism>
<keyword evidence="2" id="KW-1185">Reference proteome</keyword>
<evidence type="ECO:0008006" key="3">
    <source>
        <dbReference type="Google" id="ProtNLM"/>
    </source>
</evidence>
<sequence>MSNIAGGMAIVGDVGAITKNSWRATGWSDNEPNLVETFFSGLGLLTEAAVGFGEVADLPISVVKSVSSTFGDTPFTRTLATRVKDSVIEDVPFSEAESAIVKQLSEGDYALGKVFNEVVTSDELYKAAIRSGDKLGDDFLDVFTKIATDPSLGKAPAEALILVLSKSSDDVLKNIKDSPVPLLESLTAIAKSSAKVSPELMTKILGNDKIYSNAYKQGELLKDIGEIATVKGVEDLAKMLKTNNIRAKGFRYELESAAYLKREGVNVAELSTQTSSKKLGNTDIDIIADFGQGLTYVQVKKSTAALGYGAKNLNKTKLWIAKAQEALGAAPNDFSKILYVVPPGQNIPKQIREYLELKNIQVLKDIPHL</sequence>
<evidence type="ECO:0000313" key="1">
    <source>
        <dbReference type="EMBL" id="MCI2285255.1"/>
    </source>
</evidence>
<name>A0ABS9X596_9GAMM</name>
<reference evidence="1" key="1">
    <citation type="submission" date="2022-01" db="EMBL/GenBank/DDBJ databases">
        <title>Colwellia maritima, isolated from seawater.</title>
        <authorList>
            <person name="Kristyanto S."/>
            <person name="Jung J."/>
            <person name="Jeon C.O."/>
        </authorList>
    </citation>
    <scope>NUCLEOTIDE SEQUENCE</scope>
    <source>
        <strain evidence="1">MSW7</strain>
    </source>
</reference>